<dbReference type="GO" id="GO:0030246">
    <property type="term" value="F:carbohydrate binding"/>
    <property type="evidence" value="ECO:0007669"/>
    <property type="project" value="InterPro"/>
</dbReference>
<dbReference type="NCBIfam" id="TIGR01180">
    <property type="entry name" value="aman2_put"/>
    <property type="match status" value="1"/>
</dbReference>
<organism evidence="1 2">
    <name type="scientific">Capsulimonas corticalis</name>
    <dbReference type="NCBI Taxonomy" id="2219043"/>
    <lineage>
        <taxon>Bacteria</taxon>
        <taxon>Bacillati</taxon>
        <taxon>Armatimonadota</taxon>
        <taxon>Armatimonadia</taxon>
        <taxon>Capsulimonadales</taxon>
        <taxon>Capsulimonadaceae</taxon>
        <taxon>Capsulimonas</taxon>
    </lineage>
</organism>
<dbReference type="GO" id="GO:0006516">
    <property type="term" value="P:glycoprotein catabolic process"/>
    <property type="evidence" value="ECO:0007669"/>
    <property type="project" value="TreeGrafter"/>
</dbReference>
<proteinExistence type="predicted"/>
<dbReference type="GO" id="GO:0005975">
    <property type="term" value="P:carbohydrate metabolic process"/>
    <property type="evidence" value="ECO:0007669"/>
    <property type="project" value="InterPro"/>
</dbReference>
<dbReference type="InterPro" id="IPR041371">
    <property type="entry name" value="GH92_N"/>
</dbReference>
<dbReference type="GO" id="GO:0000224">
    <property type="term" value="F:peptide-N4-(N-acetyl-beta-glucosaminyl)asparagine amidase activity"/>
    <property type="evidence" value="ECO:0007669"/>
    <property type="project" value="TreeGrafter"/>
</dbReference>
<evidence type="ECO:0000313" key="1">
    <source>
        <dbReference type="EMBL" id="BDI29097.1"/>
    </source>
</evidence>
<dbReference type="Gene3D" id="1.20.1050.60">
    <property type="entry name" value="alpha-1,2-mannosidase"/>
    <property type="match status" value="1"/>
</dbReference>
<dbReference type="PROSITE" id="PS51318">
    <property type="entry name" value="TAT"/>
    <property type="match status" value="1"/>
</dbReference>
<dbReference type="GO" id="GO:0005829">
    <property type="term" value="C:cytosol"/>
    <property type="evidence" value="ECO:0007669"/>
    <property type="project" value="TreeGrafter"/>
</dbReference>
<dbReference type="InterPro" id="IPR050883">
    <property type="entry name" value="PNGase"/>
</dbReference>
<dbReference type="KEGG" id="ccot:CCAX7_11480"/>
<dbReference type="OrthoDB" id="9804511at2"/>
<name>A0A402CUV5_9BACT</name>
<dbReference type="SUPFAM" id="SSF48208">
    <property type="entry name" value="Six-hairpin glycosidases"/>
    <property type="match status" value="1"/>
</dbReference>
<dbReference type="AlphaFoldDB" id="A0A402CUV5"/>
<dbReference type="InterPro" id="IPR005887">
    <property type="entry name" value="GH92_a_mannosidase_put"/>
</dbReference>
<dbReference type="InterPro" id="IPR008928">
    <property type="entry name" value="6-hairpin_glycosidase_sf"/>
</dbReference>
<dbReference type="Gene3D" id="1.20.1610.10">
    <property type="entry name" value="alpha-1,2-mannosidases domains"/>
    <property type="match status" value="1"/>
</dbReference>
<dbReference type="Gene3D" id="2.70.98.10">
    <property type="match status" value="1"/>
</dbReference>
<gene>
    <name evidence="1" type="ORF">CCAX7_11480</name>
</gene>
<dbReference type="Gene3D" id="3.30.2080.10">
    <property type="entry name" value="GH92 mannosidase domain"/>
    <property type="match status" value="1"/>
</dbReference>
<dbReference type="Pfam" id="PF17678">
    <property type="entry name" value="Glyco_hydro_92N"/>
    <property type="match status" value="1"/>
</dbReference>
<protein>
    <submittedName>
        <fullName evidence="1">Alpha-1 2-mannosidase</fullName>
    </submittedName>
</protein>
<evidence type="ECO:0000313" key="2">
    <source>
        <dbReference type="Proteomes" id="UP000287394"/>
    </source>
</evidence>
<dbReference type="Proteomes" id="UP000287394">
    <property type="component" value="Chromosome"/>
</dbReference>
<dbReference type="PANTHER" id="PTHR12143">
    <property type="entry name" value="PEPTIDE N-GLYCANASE PNGASE -RELATED"/>
    <property type="match status" value="1"/>
</dbReference>
<accession>A0A402CUV5</accession>
<sequence>MDSNRLTRRELLKDMMLAAGASALIAESALSAPAKRADSRDAKQAHEDLVGLVNPMQGTNSNFGFSRGNTLPLVALPFGVTHWSAQTNEGDGWFFDPNVHTLQGVRATHQPSPWMGDYGYFTVMAQAGDAVLAPKARAAAYEPGDFQIGPHTLSVTFKQDGIRIEMTPTERCAAFRFTFPSGKTGRVLIDAHSHVEVDAGAGVVTGCSRLKGFGAPGNFGCYFYARFDTPIAKVYPFDDARQPIAGNMADGKDVGAAIEFEGKTTVVMRVATSFISVEQARISLDREIGSLSFDAVREAAAKTWNDTLGVARVSGGSERDRRTFYSCLYRAHLFPRMFHEYDASGKTVHYSAFDGKLHDGVMYTDTGLWDGYHTVYPLLSLLQPARLGEIIQGFIHAYQEGGWLPQWPNPGYHGTMGGTHSDVVIADAILKNIPGFDRDAAYAAIRKNATVDPGVSTEGRHHLNDYLRLGYVPGAVSDSLDYAYDDACIALAAQALGKTEDAALFGQRALNYKNNYDPAVGFMRAHNADGSWRPNFDQYAWGDGYTEGGPWQWTFAVPHDPAGLMALMGGRDAFLRKLDRMFWQPPTFHPGSYGQTIHEMREMASVSFGQYAQSNQPVHQVLPLYAAVGAPDKMHYWSRRVMDELYSPDNFPADEDNGEMASWFVLMALGLFPGCPGRPAFTLGSPLFTDITLTPSGGKTLHLHAPANSPKNIYVTHITRNGRNYSKLWIAYSDLQQGGRLDFTMAPRPTPRALSVSDLPESQSPYDANAARETSVSVKVAINCSGDELGEFIADCYFDGGAAITLPEADASPSGRSARQGAFTYKIPLPMPSAGQGYTIQLTFPIGGRQSVAINGKTFFPDLNLETSGSKETVKDIRGILPNPNGNIEIAIRPTFGSTIGGRLRAIVISS</sequence>
<dbReference type="PANTHER" id="PTHR12143:SF43">
    <property type="entry name" value="PUTATIVE-RELATED"/>
    <property type="match status" value="1"/>
</dbReference>
<dbReference type="EMBL" id="AP025739">
    <property type="protein sequence ID" value="BDI29097.1"/>
    <property type="molecule type" value="Genomic_DNA"/>
</dbReference>
<reference evidence="1 2" key="1">
    <citation type="journal article" date="2019" name="Int. J. Syst. Evol. Microbiol.">
        <title>Capsulimonas corticalis gen. nov., sp. nov., an aerobic capsulated bacterium, of a novel bacterial order, Capsulimonadales ord. nov., of the class Armatimonadia of the phylum Armatimonadetes.</title>
        <authorList>
            <person name="Li J."/>
            <person name="Kudo C."/>
            <person name="Tonouchi A."/>
        </authorList>
    </citation>
    <scope>NUCLEOTIDE SEQUENCE [LARGE SCALE GENOMIC DNA]</scope>
    <source>
        <strain evidence="1 2">AX-7</strain>
    </source>
</reference>
<dbReference type="RefSeq" id="WP_119321140.1">
    <property type="nucleotide sequence ID" value="NZ_AP025739.1"/>
</dbReference>
<dbReference type="Pfam" id="PF07971">
    <property type="entry name" value="Glyco_hydro_92"/>
    <property type="match status" value="1"/>
</dbReference>
<dbReference type="InterPro" id="IPR014718">
    <property type="entry name" value="GH-type_carb-bd"/>
</dbReference>
<dbReference type="InterPro" id="IPR012939">
    <property type="entry name" value="Glyco_hydro_92"/>
</dbReference>
<dbReference type="InterPro" id="IPR006311">
    <property type="entry name" value="TAT_signal"/>
</dbReference>
<keyword evidence="2" id="KW-1185">Reference proteome</keyword>